<gene>
    <name evidence="1" type="ORF">HMV95_18455</name>
</gene>
<accession>A0A831GT45</accession>
<reference evidence="1" key="1">
    <citation type="journal article" date="2018" name="Genome Biol.">
        <title>SKESA: strategic k-mer extension for scrupulous assemblies.</title>
        <authorList>
            <person name="Souvorov A."/>
            <person name="Agarwala R."/>
            <person name="Lipman D.J."/>
        </authorList>
    </citation>
    <scope>NUCLEOTIDE SEQUENCE [LARGE SCALE GENOMIC DNA]</scope>
    <source>
        <strain evidence="1">EuSCAPE_DE065</strain>
    </source>
</reference>
<dbReference type="Proteomes" id="UP000846355">
    <property type="component" value="Unassembled WGS sequence"/>
</dbReference>
<organism evidence="1">
    <name type="scientific">Escherichia coli</name>
    <dbReference type="NCBI Taxonomy" id="562"/>
    <lineage>
        <taxon>Bacteria</taxon>
        <taxon>Pseudomonadati</taxon>
        <taxon>Pseudomonadota</taxon>
        <taxon>Gammaproteobacteria</taxon>
        <taxon>Enterobacterales</taxon>
        <taxon>Enterobacteriaceae</taxon>
        <taxon>Escherichia</taxon>
    </lineage>
</organism>
<name>A0A831GT45_ECOLX</name>
<comment type="caution">
    <text evidence="1">The sequence shown here is derived from an EMBL/GenBank/DDBJ whole genome shotgun (WGS) entry which is preliminary data.</text>
</comment>
<dbReference type="InterPro" id="IPR003458">
    <property type="entry name" value="Phage_T4_Gp38_tail_assem"/>
</dbReference>
<dbReference type="AlphaFoldDB" id="A0A831GT45"/>
<reference evidence="1" key="2">
    <citation type="submission" date="2018-12" db="EMBL/GenBank/DDBJ databases">
        <authorList>
            <consortium name="NCBI Pathogen Detection Project"/>
        </authorList>
    </citation>
    <scope>NUCLEOTIDE SEQUENCE</scope>
    <source>
        <strain evidence="1">EuSCAPE_DE065</strain>
    </source>
</reference>
<protein>
    <recommendedName>
        <fullName evidence="2">Tail fiber assembly protein</fullName>
    </recommendedName>
</protein>
<evidence type="ECO:0008006" key="2">
    <source>
        <dbReference type="Google" id="ProtNLM"/>
    </source>
</evidence>
<sequence length="39" mass="4576">MEIATEEETSLLEAWKKYRVLLNRVDTSLSPDIEWPSQP</sequence>
<dbReference type="EMBL" id="DABHXT010000034">
    <property type="protein sequence ID" value="HAJ5960220.1"/>
    <property type="molecule type" value="Genomic_DNA"/>
</dbReference>
<dbReference type="Pfam" id="PF02413">
    <property type="entry name" value="Caudo_TAP"/>
    <property type="match status" value="1"/>
</dbReference>
<evidence type="ECO:0000313" key="1">
    <source>
        <dbReference type="EMBL" id="HAJ5960220.1"/>
    </source>
</evidence>
<proteinExistence type="predicted"/>